<evidence type="ECO:0000256" key="2">
    <source>
        <dbReference type="SAM" id="Phobius"/>
    </source>
</evidence>
<feature type="compositionally biased region" description="Basic and acidic residues" evidence="1">
    <location>
        <begin position="147"/>
        <end position="157"/>
    </location>
</feature>
<dbReference type="EMBL" id="KV429121">
    <property type="protein sequence ID" value="KZT64697.1"/>
    <property type="molecule type" value="Genomic_DNA"/>
</dbReference>
<evidence type="ECO:0000313" key="4">
    <source>
        <dbReference type="EMBL" id="KZT64697.1"/>
    </source>
</evidence>
<feature type="compositionally biased region" description="Pro residues" evidence="1">
    <location>
        <begin position="136"/>
        <end position="146"/>
    </location>
</feature>
<feature type="compositionally biased region" description="Low complexity" evidence="1">
    <location>
        <begin position="126"/>
        <end position="135"/>
    </location>
</feature>
<feature type="transmembrane region" description="Helical" evidence="2">
    <location>
        <begin position="51"/>
        <end position="69"/>
    </location>
</feature>
<reference evidence="4 5" key="1">
    <citation type="journal article" date="2016" name="Mol. Biol. Evol.">
        <title>Comparative Genomics of Early-Diverging Mushroom-Forming Fungi Provides Insights into the Origins of Lignocellulose Decay Capabilities.</title>
        <authorList>
            <person name="Nagy L.G."/>
            <person name="Riley R."/>
            <person name="Tritt A."/>
            <person name="Adam C."/>
            <person name="Daum C."/>
            <person name="Floudas D."/>
            <person name="Sun H."/>
            <person name="Yadav J.S."/>
            <person name="Pangilinan J."/>
            <person name="Larsson K.H."/>
            <person name="Matsuura K."/>
            <person name="Barry K."/>
            <person name="Labutti K."/>
            <person name="Kuo R."/>
            <person name="Ohm R.A."/>
            <person name="Bhattacharya S.S."/>
            <person name="Shirouzu T."/>
            <person name="Yoshinaga Y."/>
            <person name="Martin F.M."/>
            <person name="Grigoriev I.V."/>
            <person name="Hibbett D.S."/>
        </authorList>
    </citation>
    <scope>NUCLEOTIDE SEQUENCE [LARGE SCALE GENOMIC DNA]</scope>
    <source>
        <strain evidence="4 5">L-15889</strain>
    </source>
</reference>
<sequence>MSSYDSRILPLLVAALLFFSNVGSVRAVYCVDTGRGYEECSALSPGARIGVGIAIAFAGLLLIFAVGVMRQRRNRQQNLAYVNNSIGMQGSPSNAPPGYYQAQGYNPQYPQYPAPAHGYDPRGGFAPPYQAQAPPQYTPPPGPPPEVSDKTRPLSQV</sequence>
<feature type="region of interest" description="Disordered" evidence="1">
    <location>
        <begin position="110"/>
        <end position="157"/>
    </location>
</feature>
<dbReference type="AlphaFoldDB" id="A0A165LPR4"/>
<keyword evidence="2" id="KW-0812">Transmembrane</keyword>
<feature type="chain" id="PRO_5007861844" evidence="3">
    <location>
        <begin position="28"/>
        <end position="157"/>
    </location>
</feature>
<dbReference type="OrthoDB" id="2802536at2759"/>
<accession>A0A165LPR4</accession>
<evidence type="ECO:0000256" key="1">
    <source>
        <dbReference type="SAM" id="MobiDB-lite"/>
    </source>
</evidence>
<protein>
    <submittedName>
        <fullName evidence="4">Uncharacterized protein</fullName>
    </submittedName>
</protein>
<proteinExistence type="predicted"/>
<keyword evidence="2" id="KW-1133">Transmembrane helix</keyword>
<evidence type="ECO:0000313" key="5">
    <source>
        <dbReference type="Proteomes" id="UP000076727"/>
    </source>
</evidence>
<name>A0A165LPR4_9APHY</name>
<keyword evidence="3" id="KW-0732">Signal</keyword>
<keyword evidence="5" id="KW-1185">Reference proteome</keyword>
<feature type="signal peptide" evidence="3">
    <location>
        <begin position="1"/>
        <end position="27"/>
    </location>
</feature>
<evidence type="ECO:0000256" key="3">
    <source>
        <dbReference type="SAM" id="SignalP"/>
    </source>
</evidence>
<organism evidence="4 5">
    <name type="scientific">Daedalea quercina L-15889</name>
    <dbReference type="NCBI Taxonomy" id="1314783"/>
    <lineage>
        <taxon>Eukaryota</taxon>
        <taxon>Fungi</taxon>
        <taxon>Dikarya</taxon>
        <taxon>Basidiomycota</taxon>
        <taxon>Agaricomycotina</taxon>
        <taxon>Agaricomycetes</taxon>
        <taxon>Polyporales</taxon>
        <taxon>Fomitopsis</taxon>
    </lineage>
</organism>
<gene>
    <name evidence="4" type="ORF">DAEQUDRAFT_732338</name>
</gene>
<dbReference type="Proteomes" id="UP000076727">
    <property type="component" value="Unassembled WGS sequence"/>
</dbReference>
<keyword evidence="2" id="KW-0472">Membrane</keyword>
<dbReference type="STRING" id="1314783.A0A165LPR4"/>